<feature type="transmembrane region" description="Helical" evidence="10">
    <location>
        <begin position="79"/>
        <end position="98"/>
    </location>
</feature>
<evidence type="ECO:0000256" key="6">
    <source>
        <dbReference type="ARBA" id="ARBA00022989"/>
    </source>
</evidence>
<dbReference type="PANTHER" id="PTHR23028">
    <property type="entry name" value="ACETYLTRANSFERASE"/>
    <property type="match status" value="1"/>
</dbReference>
<evidence type="ECO:0000259" key="11">
    <source>
        <dbReference type="Pfam" id="PF01757"/>
    </source>
</evidence>
<keyword evidence="3" id="KW-1003">Cell membrane</keyword>
<evidence type="ECO:0000256" key="10">
    <source>
        <dbReference type="SAM" id="Phobius"/>
    </source>
</evidence>
<feature type="transmembrane region" description="Helical" evidence="10">
    <location>
        <begin position="329"/>
        <end position="351"/>
    </location>
</feature>
<dbReference type="OrthoDB" id="9796461at2"/>
<dbReference type="CDD" id="cd01840">
    <property type="entry name" value="SGNH_hydrolase_yrhL_like"/>
    <property type="match status" value="1"/>
</dbReference>
<feature type="compositionally biased region" description="Low complexity" evidence="9">
    <location>
        <begin position="474"/>
        <end position="485"/>
    </location>
</feature>
<feature type="compositionally biased region" description="Polar residues" evidence="9">
    <location>
        <begin position="464"/>
        <end position="473"/>
    </location>
</feature>
<dbReference type="SUPFAM" id="SSF52266">
    <property type="entry name" value="SGNH hydrolase"/>
    <property type="match status" value="1"/>
</dbReference>
<feature type="transmembrane region" description="Helical" evidence="10">
    <location>
        <begin position="238"/>
        <end position="256"/>
    </location>
</feature>
<reference evidence="13" key="1">
    <citation type="submission" date="2019-08" db="EMBL/GenBank/DDBJ databases">
        <authorList>
            <person name="Zheng X."/>
        </authorList>
    </citation>
    <scope>NUCLEOTIDE SEQUENCE [LARGE SCALE GENOMIC DNA]</scope>
    <source>
        <strain evidence="13">FJAT-25496</strain>
    </source>
</reference>
<dbReference type="Pfam" id="PF01757">
    <property type="entry name" value="Acyl_transf_3"/>
    <property type="match status" value="1"/>
</dbReference>
<evidence type="ECO:0000256" key="4">
    <source>
        <dbReference type="ARBA" id="ARBA00022679"/>
    </source>
</evidence>
<name>A0A5B8Z1S6_CYTDA</name>
<dbReference type="KEGG" id="bda:FSZ17_06440"/>
<dbReference type="InterPro" id="IPR050879">
    <property type="entry name" value="Acyltransferase_3"/>
</dbReference>
<keyword evidence="4 12" id="KW-0808">Transferase</keyword>
<proteinExistence type="inferred from homology"/>
<keyword evidence="7 10" id="KW-0472">Membrane</keyword>
<sequence length="677" mass="76538">MQSTTQNRFIPGLDGLRAFAVLAVIAYHFNFSWAKGGFLGVDIFFVLSGYLITSILLPTQGNQLTLNLRKFWVGRIRRLLPASLVMIIATFVWVTLFHRELLDTVRGDAISSIFYASNWWFIFHKLSYFDSFGSPSPLKNLWSLSIEEQFYLIWPIVLAAGLFVFKKRSRVSIFVLICALCSALLMGMLYQPGTDPSRVYYGTDTRSFELLIGCCLALVWPMKRLTSKKLTTNHSLTLNITSMIAFSILILCIFFVDEYQVFLYRGGMLLICINTAILLACVCHPASFLGKMLSWKPLRWIGSRSYGIYLWHYPIIVLGTPVQDIGNPVLWRVILQLVITLIIAELSYRYIEMPIRKHGFRTFFSQHFTINFINWKKNTFVRGISTLLITLILFVFTAGITGVVKGEEKLDSMKSYPTQVKINHEEQSSSSKSSNKNSSEKKESITEKDSSEKKESIAEKNSSTQEESIAEKNSSAQEESIAEEIPPVQEEEKGVPPKNEKNNETSEQEKNDTSVQPDHQSYTGILALGDSILIDIASSLQKIFPNITIDAKVGRQVSQAVDLVPSYIDFNHPDKAVIIMLGTNGYFTNTQIDSLLGAFSNAHIYLVNTRVPRSWESKVNTEFYKKAQENDNITLVDWYSAAIGHPEYFAADGVHLQPKGINTLTNLINQAIMNTIR</sequence>
<feature type="transmembrane region" description="Helical" evidence="10">
    <location>
        <begin position="262"/>
        <end position="285"/>
    </location>
</feature>
<keyword evidence="5 10" id="KW-0812">Transmembrane</keyword>
<dbReference type="STRING" id="1742359.GCA_001439625_04079"/>
<evidence type="ECO:0000256" key="1">
    <source>
        <dbReference type="ARBA" id="ARBA00004651"/>
    </source>
</evidence>
<feature type="transmembrane region" description="Helical" evidence="10">
    <location>
        <begin position="37"/>
        <end position="58"/>
    </location>
</feature>
<evidence type="ECO:0000313" key="12">
    <source>
        <dbReference type="EMBL" id="QED46935.1"/>
    </source>
</evidence>
<dbReference type="InterPro" id="IPR036514">
    <property type="entry name" value="SGNH_hydro_sf"/>
</dbReference>
<evidence type="ECO:0000256" key="5">
    <source>
        <dbReference type="ARBA" id="ARBA00022692"/>
    </source>
</evidence>
<feature type="compositionally biased region" description="Low complexity" evidence="9">
    <location>
        <begin position="428"/>
        <end position="437"/>
    </location>
</feature>
<evidence type="ECO:0000256" key="3">
    <source>
        <dbReference type="ARBA" id="ARBA00022475"/>
    </source>
</evidence>
<feature type="transmembrane region" description="Helical" evidence="10">
    <location>
        <begin position="384"/>
        <end position="404"/>
    </location>
</feature>
<keyword evidence="6 10" id="KW-1133">Transmembrane helix</keyword>
<feature type="region of interest" description="Disordered" evidence="9">
    <location>
        <begin position="419"/>
        <end position="518"/>
    </location>
</feature>
<keyword evidence="8 12" id="KW-0012">Acyltransferase</keyword>
<dbReference type="AlphaFoldDB" id="A0A5B8Z1S6"/>
<dbReference type="GO" id="GO:0009103">
    <property type="term" value="P:lipopolysaccharide biosynthetic process"/>
    <property type="evidence" value="ECO:0007669"/>
    <property type="project" value="TreeGrafter"/>
</dbReference>
<dbReference type="EMBL" id="CP042593">
    <property type="protein sequence ID" value="QED46935.1"/>
    <property type="molecule type" value="Genomic_DNA"/>
</dbReference>
<keyword evidence="13" id="KW-1185">Reference proteome</keyword>
<evidence type="ECO:0000256" key="7">
    <source>
        <dbReference type="ARBA" id="ARBA00023136"/>
    </source>
</evidence>
<dbReference type="Gene3D" id="3.40.50.1110">
    <property type="entry name" value="SGNH hydrolase"/>
    <property type="match status" value="1"/>
</dbReference>
<evidence type="ECO:0000313" key="13">
    <source>
        <dbReference type="Proteomes" id="UP000321555"/>
    </source>
</evidence>
<dbReference type="InterPro" id="IPR002656">
    <property type="entry name" value="Acyl_transf_3_dom"/>
</dbReference>
<evidence type="ECO:0000256" key="8">
    <source>
        <dbReference type="ARBA" id="ARBA00023315"/>
    </source>
</evidence>
<dbReference type="PANTHER" id="PTHR23028:SF53">
    <property type="entry name" value="ACYL_TRANSF_3 DOMAIN-CONTAINING PROTEIN"/>
    <property type="match status" value="1"/>
</dbReference>
<feature type="transmembrane region" description="Helical" evidence="10">
    <location>
        <begin position="172"/>
        <end position="190"/>
    </location>
</feature>
<protein>
    <submittedName>
        <fullName evidence="12">Acyltransferase family protein</fullName>
    </submittedName>
</protein>
<evidence type="ECO:0000256" key="2">
    <source>
        <dbReference type="ARBA" id="ARBA00007400"/>
    </source>
</evidence>
<dbReference type="GO" id="GO:0005886">
    <property type="term" value="C:plasma membrane"/>
    <property type="evidence" value="ECO:0007669"/>
    <property type="project" value="UniProtKB-SubCell"/>
</dbReference>
<feature type="transmembrane region" description="Helical" evidence="10">
    <location>
        <begin position="210"/>
        <end position="226"/>
    </location>
</feature>
<feature type="transmembrane region" description="Helical" evidence="10">
    <location>
        <begin position="149"/>
        <end position="165"/>
    </location>
</feature>
<feature type="transmembrane region" description="Helical" evidence="10">
    <location>
        <begin position="12"/>
        <end position="31"/>
    </location>
</feature>
<gene>
    <name evidence="12" type="ORF">FSZ17_06440</name>
</gene>
<dbReference type="Proteomes" id="UP000321555">
    <property type="component" value="Chromosome"/>
</dbReference>
<dbReference type="GO" id="GO:0016747">
    <property type="term" value="F:acyltransferase activity, transferring groups other than amino-acyl groups"/>
    <property type="evidence" value="ECO:0007669"/>
    <property type="project" value="InterPro"/>
</dbReference>
<comment type="similarity">
    <text evidence="2">Belongs to the acyltransferase 3 family.</text>
</comment>
<feature type="transmembrane region" description="Helical" evidence="10">
    <location>
        <begin position="306"/>
        <end position="323"/>
    </location>
</feature>
<feature type="compositionally biased region" description="Basic and acidic residues" evidence="9">
    <location>
        <begin position="438"/>
        <end position="458"/>
    </location>
</feature>
<dbReference type="RefSeq" id="WP_057774964.1">
    <property type="nucleotide sequence ID" value="NZ_CP042593.1"/>
</dbReference>
<organism evidence="12 13">
    <name type="scientific">Cytobacillus dafuensis</name>
    <name type="common">Bacillus dafuensis</name>
    <dbReference type="NCBI Taxonomy" id="1742359"/>
    <lineage>
        <taxon>Bacteria</taxon>
        <taxon>Bacillati</taxon>
        <taxon>Bacillota</taxon>
        <taxon>Bacilli</taxon>
        <taxon>Bacillales</taxon>
        <taxon>Bacillaceae</taxon>
        <taxon>Cytobacillus</taxon>
    </lineage>
</organism>
<feature type="compositionally biased region" description="Basic and acidic residues" evidence="9">
    <location>
        <begin position="490"/>
        <end position="512"/>
    </location>
</feature>
<evidence type="ECO:0000256" key="9">
    <source>
        <dbReference type="SAM" id="MobiDB-lite"/>
    </source>
</evidence>
<feature type="domain" description="Acyltransferase 3" evidence="11">
    <location>
        <begin position="11"/>
        <end position="344"/>
    </location>
</feature>
<accession>A0A5B8Z1S6</accession>
<comment type="subcellular location">
    <subcellularLocation>
        <location evidence="1">Cell membrane</location>
        <topology evidence="1">Multi-pass membrane protein</topology>
    </subcellularLocation>
</comment>